<evidence type="ECO:0000256" key="7">
    <source>
        <dbReference type="ARBA" id="ARBA00022909"/>
    </source>
</evidence>
<dbReference type="GO" id="GO:0046656">
    <property type="term" value="P:folic acid biosynthetic process"/>
    <property type="evidence" value="ECO:0007669"/>
    <property type="project" value="UniProtKB-KW"/>
</dbReference>
<evidence type="ECO:0000256" key="1">
    <source>
        <dbReference type="ARBA" id="ARBA00005051"/>
    </source>
</evidence>
<dbReference type="GO" id="GO:0016301">
    <property type="term" value="F:kinase activity"/>
    <property type="evidence" value="ECO:0007669"/>
    <property type="project" value="UniProtKB-KW"/>
</dbReference>
<evidence type="ECO:0000256" key="6">
    <source>
        <dbReference type="ARBA" id="ARBA00022840"/>
    </source>
</evidence>
<dbReference type="InterPro" id="IPR000550">
    <property type="entry name" value="Hppk"/>
</dbReference>
<keyword evidence="6" id="KW-0067">ATP-binding</keyword>
<dbReference type="NCBIfam" id="TIGR01498">
    <property type="entry name" value="folK"/>
    <property type="match status" value="1"/>
</dbReference>
<dbReference type="PANTHER" id="PTHR43071">
    <property type="entry name" value="2-AMINO-4-HYDROXY-6-HYDROXYMETHYLDIHYDROPTERIDINE PYROPHOSPHOKINASE"/>
    <property type="match status" value="1"/>
</dbReference>
<dbReference type="SUPFAM" id="SSF55083">
    <property type="entry name" value="6-hydroxymethyl-7,8-dihydropterin pyrophosphokinase, HPPK"/>
    <property type="match status" value="1"/>
</dbReference>
<evidence type="ECO:0000256" key="5">
    <source>
        <dbReference type="ARBA" id="ARBA00022777"/>
    </source>
</evidence>
<dbReference type="GO" id="GO:0003848">
    <property type="term" value="F:2-amino-4-hydroxy-6-hydroxymethyldihydropteridine diphosphokinase activity"/>
    <property type="evidence" value="ECO:0007669"/>
    <property type="project" value="UniProtKB-EC"/>
</dbReference>
<gene>
    <name evidence="9" type="ORF">MNBD_GAMMA26-152</name>
</gene>
<name>A0A3B1B7Y5_9ZZZZ</name>
<evidence type="ECO:0000256" key="3">
    <source>
        <dbReference type="ARBA" id="ARBA00022679"/>
    </source>
</evidence>
<dbReference type="UniPathway" id="UPA00077">
    <property type="reaction ID" value="UER00155"/>
</dbReference>
<evidence type="ECO:0000259" key="8">
    <source>
        <dbReference type="Pfam" id="PF01288"/>
    </source>
</evidence>
<dbReference type="GO" id="GO:0005524">
    <property type="term" value="F:ATP binding"/>
    <property type="evidence" value="ECO:0007669"/>
    <property type="project" value="UniProtKB-KW"/>
</dbReference>
<evidence type="ECO:0000256" key="4">
    <source>
        <dbReference type="ARBA" id="ARBA00022741"/>
    </source>
</evidence>
<dbReference type="AlphaFoldDB" id="A0A3B1B7Y5"/>
<keyword evidence="5 9" id="KW-0418">Kinase</keyword>
<keyword evidence="7" id="KW-0289">Folate biosynthesis</keyword>
<organism evidence="9">
    <name type="scientific">hydrothermal vent metagenome</name>
    <dbReference type="NCBI Taxonomy" id="652676"/>
    <lineage>
        <taxon>unclassified sequences</taxon>
        <taxon>metagenomes</taxon>
        <taxon>ecological metagenomes</taxon>
    </lineage>
</organism>
<evidence type="ECO:0000313" key="9">
    <source>
        <dbReference type="EMBL" id="VAX10371.1"/>
    </source>
</evidence>
<protein>
    <recommendedName>
        <fullName evidence="2">2-amino-4-hydroxy-6-hydroxymethyldihydropteridine diphosphokinase</fullName>
        <ecNumber evidence="2">2.7.6.3</ecNumber>
    </recommendedName>
</protein>
<dbReference type="CDD" id="cd00483">
    <property type="entry name" value="HPPK"/>
    <property type="match status" value="1"/>
</dbReference>
<dbReference type="Gene3D" id="3.30.70.560">
    <property type="entry name" value="7,8-Dihydro-6-hydroxymethylpterin-pyrophosphokinase HPPK"/>
    <property type="match status" value="1"/>
</dbReference>
<dbReference type="PANTHER" id="PTHR43071:SF2">
    <property type="entry name" value="2-AMINO-4-HYDROXY-6-HYDROXYMETHYLDIHYDROPTERIDINE PYROPHOSPHOKINASE"/>
    <property type="match status" value="1"/>
</dbReference>
<dbReference type="EMBL" id="UOFX01000071">
    <property type="protein sequence ID" value="VAX10371.1"/>
    <property type="molecule type" value="Genomic_DNA"/>
</dbReference>
<comment type="pathway">
    <text evidence="1">Cofactor biosynthesis; tetrahydrofolate biosynthesis; 2-amino-4-hydroxy-6-hydroxymethyl-7,8-dihydropteridine diphosphate from 7,8-dihydroneopterin triphosphate: step 4/4.</text>
</comment>
<keyword evidence="3 9" id="KW-0808">Transferase</keyword>
<reference evidence="9" key="1">
    <citation type="submission" date="2018-06" db="EMBL/GenBank/DDBJ databases">
        <authorList>
            <person name="Zhirakovskaya E."/>
        </authorList>
    </citation>
    <scope>NUCLEOTIDE SEQUENCE</scope>
</reference>
<dbReference type="EC" id="2.7.6.3" evidence="2"/>
<sequence length="162" mass="18538">MHRVWLSIGSNIDRNHNICSALSALKNQFDELVMSQVYESKAVGFDGDPFYNLVVGLWTNWPIKDLNHYVCEIEVKHGRVRGGNKFSSRALDIDLLTYGDEVVIGEGVQVPRKEILEYAFVLLPLSEVAGMERHPMDGRTYRELWEAFESSDQPLWPVELNV</sequence>
<proteinExistence type="predicted"/>
<keyword evidence="4" id="KW-0547">Nucleotide-binding</keyword>
<feature type="domain" description="7,8-dihydro-6-hydroxymethylpterin-pyrophosphokinase" evidence="8">
    <location>
        <begin position="6"/>
        <end position="129"/>
    </location>
</feature>
<dbReference type="InterPro" id="IPR035907">
    <property type="entry name" value="Hppk_sf"/>
</dbReference>
<dbReference type="GO" id="GO:0046654">
    <property type="term" value="P:tetrahydrofolate biosynthetic process"/>
    <property type="evidence" value="ECO:0007669"/>
    <property type="project" value="UniProtKB-UniPathway"/>
</dbReference>
<evidence type="ECO:0000256" key="2">
    <source>
        <dbReference type="ARBA" id="ARBA00013253"/>
    </source>
</evidence>
<accession>A0A3B1B7Y5</accession>
<dbReference type="Pfam" id="PF01288">
    <property type="entry name" value="HPPK"/>
    <property type="match status" value="1"/>
</dbReference>